<dbReference type="Pfam" id="PF21362">
    <property type="entry name" value="Sina_RING"/>
    <property type="match status" value="1"/>
</dbReference>
<evidence type="ECO:0000259" key="6">
    <source>
        <dbReference type="PROSITE" id="PS50089"/>
    </source>
</evidence>
<evidence type="ECO:0000313" key="7">
    <source>
        <dbReference type="EMBL" id="KAJ3664471.1"/>
    </source>
</evidence>
<keyword evidence="2 4" id="KW-0863">Zinc-finger</keyword>
<feature type="compositionally biased region" description="Basic residues" evidence="5">
    <location>
        <begin position="74"/>
        <end position="86"/>
    </location>
</feature>
<keyword evidence="3" id="KW-0862">Zinc</keyword>
<dbReference type="SUPFAM" id="SSF57850">
    <property type="entry name" value="RING/U-box"/>
    <property type="match status" value="1"/>
</dbReference>
<name>A0AA38J060_9CUCU</name>
<dbReference type="EMBL" id="JALNTZ010000001">
    <property type="protein sequence ID" value="KAJ3664471.1"/>
    <property type="molecule type" value="Genomic_DNA"/>
</dbReference>
<comment type="caution">
    <text evidence="7">The sequence shown here is derived from an EMBL/GenBank/DDBJ whole genome shotgun (WGS) entry which is preliminary data.</text>
</comment>
<feature type="region of interest" description="Disordered" evidence="5">
    <location>
        <begin position="55"/>
        <end position="93"/>
    </location>
</feature>
<protein>
    <recommendedName>
        <fullName evidence="6">RING-type domain-containing protein</fullName>
    </recommendedName>
</protein>
<dbReference type="InterPro" id="IPR001841">
    <property type="entry name" value="Znf_RING"/>
</dbReference>
<evidence type="ECO:0000256" key="5">
    <source>
        <dbReference type="SAM" id="MobiDB-lite"/>
    </source>
</evidence>
<dbReference type="Gene3D" id="3.30.40.10">
    <property type="entry name" value="Zinc/RING finger domain, C3HC4 (zinc finger)"/>
    <property type="match status" value="1"/>
</dbReference>
<sequence length="125" mass="14926">MEEKKLSDFDCQICVQLLEKTAMCKNGHTICSTCSAKVKRCPFCRGTMTRKRNLETEELVARLSGTTKEEKSREKRKPKKPKKPTKVRSDSELRQEFGDEEMWRNELMMFHFDENSFEFVYEFYF</sequence>
<evidence type="ECO:0000256" key="1">
    <source>
        <dbReference type="ARBA" id="ARBA00022723"/>
    </source>
</evidence>
<organism evidence="7 8">
    <name type="scientific">Zophobas morio</name>
    <dbReference type="NCBI Taxonomy" id="2755281"/>
    <lineage>
        <taxon>Eukaryota</taxon>
        <taxon>Metazoa</taxon>
        <taxon>Ecdysozoa</taxon>
        <taxon>Arthropoda</taxon>
        <taxon>Hexapoda</taxon>
        <taxon>Insecta</taxon>
        <taxon>Pterygota</taxon>
        <taxon>Neoptera</taxon>
        <taxon>Endopterygota</taxon>
        <taxon>Coleoptera</taxon>
        <taxon>Polyphaga</taxon>
        <taxon>Cucujiformia</taxon>
        <taxon>Tenebrionidae</taxon>
        <taxon>Zophobas</taxon>
    </lineage>
</organism>
<evidence type="ECO:0000313" key="8">
    <source>
        <dbReference type="Proteomes" id="UP001168821"/>
    </source>
</evidence>
<evidence type="ECO:0000256" key="2">
    <source>
        <dbReference type="ARBA" id="ARBA00022771"/>
    </source>
</evidence>
<dbReference type="GO" id="GO:0008270">
    <property type="term" value="F:zinc ion binding"/>
    <property type="evidence" value="ECO:0007669"/>
    <property type="project" value="UniProtKB-KW"/>
</dbReference>
<reference evidence="7" key="1">
    <citation type="journal article" date="2023" name="G3 (Bethesda)">
        <title>Whole genome assemblies of Zophobas morio and Tenebrio molitor.</title>
        <authorList>
            <person name="Kaur S."/>
            <person name="Stinson S.A."/>
            <person name="diCenzo G.C."/>
        </authorList>
    </citation>
    <scope>NUCLEOTIDE SEQUENCE</scope>
    <source>
        <strain evidence="7">QUZm001</strain>
    </source>
</reference>
<evidence type="ECO:0000256" key="3">
    <source>
        <dbReference type="ARBA" id="ARBA00022833"/>
    </source>
</evidence>
<evidence type="ECO:0000256" key="4">
    <source>
        <dbReference type="PROSITE-ProRule" id="PRU00175"/>
    </source>
</evidence>
<keyword evidence="1" id="KW-0479">Metal-binding</keyword>
<dbReference type="InterPro" id="IPR013083">
    <property type="entry name" value="Znf_RING/FYVE/PHD"/>
</dbReference>
<feature type="domain" description="RING-type" evidence="6">
    <location>
        <begin position="11"/>
        <end position="45"/>
    </location>
</feature>
<dbReference type="Proteomes" id="UP001168821">
    <property type="component" value="Unassembled WGS sequence"/>
</dbReference>
<proteinExistence type="predicted"/>
<dbReference type="InterPro" id="IPR049548">
    <property type="entry name" value="Sina-like_RING"/>
</dbReference>
<dbReference type="PROSITE" id="PS50089">
    <property type="entry name" value="ZF_RING_2"/>
    <property type="match status" value="1"/>
</dbReference>
<dbReference type="AlphaFoldDB" id="A0AA38J060"/>
<gene>
    <name evidence="7" type="ORF">Zmor_000034</name>
</gene>
<keyword evidence="8" id="KW-1185">Reference proteome</keyword>
<accession>A0AA38J060</accession>